<organism evidence="1 2">
    <name type="scientific">Batrachochytrium dendrobatidis (strain JAM81 / FGSC 10211)</name>
    <name type="common">Frog chytrid fungus</name>
    <dbReference type="NCBI Taxonomy" id="684364"/>
    <lineage>
        <taxon>Eukaryota</taxon>
        <taxon>Fungi</taxon>
        <taxon>Fungi incertae sedis</taxon>
        <taxon>Chytridiomycota</taxon>
        <taxon>Chytridiomycota incertae sedis</taxon>
        <taxon>Chytridiomycetes</taxon>
        <taxon>Rhizophydiales</taxon>
        <taxon>Rhizophydiales incertae sedis</taxon>
        <taxon>Batrachochytrium</taxon>
    </lineage>
</organism>
<dbReference type="Proteomes" id="UP000007241">
    <property type="component" value="Unassembled WGS sequence"/>
</dbReference>
<proteinExistence type="predicted"/>
<dbReference type="EMBL" id="GL882893">
    <property type="protein sequence ID" value="EGF77215.1"/>
    <property type="molecule type" value="Genomic_DNA"/>
</dbReference>
<evidence type="ECO:0000313" key="1">
    <source>
        <dbReference type="EMBL" id="EGF77215.1"/>
    </source>
</evidence>
<reference evidence="1 2" key="1">
    <citation type="submission" date="2009-12" db="EMBL/GenBank/DDBJ databases">
        <title>The draft genome of Batrachochytrium dendrobatidis.</title>
        <authorList>
            <consortium name="US DOE Joint Genome Institute (JGI-PGF)"/>
            <person name="Kuo A."/>
            <person name="Salamov A."/>
            <person name="Schmutz J."/>
            <person name="Lucas S."/>
            <person name="Pitluck S."/>
            <person name="Rosenblum E."/>
            <person name="Stajich J."/>
            <person name="Eisen M."/>
            <person name="Grigoriev I.V."/>
        </authorList>
    </citation>
    <scope>NUCLEOTIDE SEQUENCE [LARGE SCALE GENOMIC DNA]</scope>
    <source>
        <strain evidence="2">JAM81 / FGSC 10211</strain>
    </source>
</reference>
<accession>F4PBZ3</accession>
<dbReference type="AlphaFoldDB" id="F4PBZ3"/>
<keyword evidence="2" id="KW-1185">Reference proteome</keyword>
<gene>
    <name evidence="1" type="ORF">BATDEDRAFT_27885</name>
</gene>
<dbReference type="GeneID" id="18239446"/>
<evidence type="ECO:0000313" key="2">
    <source>
        <dbReference type="Proteomes" id="UP000007241"/>
    </source>
</evidence>
<dbReference type="InParanoid" id="F4PBZ3"/>
<sequence>MLCCVSNTLNHLTPATVSIKLLDRLEKLVQDWTVLHANGSQLLGSLSNLHQQRKLTWSFYKPATPASDDYSNSTNASMDLDVQLASHPAIVPPFLQLFPCVIDRLIMKQTCSLEKIMSSLDELVDDYRKTVNTMQALTKDAHAKSLSSLYGKVFLSTADLPTFLAADWIDTIVAGYQRELLFKEDLISKLDLRMDGNIDVTRRQWEVTQWLDLKLEVAVRDRVKLAKQTCR</sequence>
<name>F4PBZ3_BATDJ</name>
<protein>
    <submittedName>
        <fullName evidence="1">Uncharacterized protein</fullName>
    </submittedName>
</protein>
<dbReference type="HOGENOM" id="CLU_1199595_0_0_1"/>
<dbReference type="OrthoDB" id="2142772at2759"/>
<dbReference type="RefSeq" id="XP_006682182.1">
    <property type="nucleotide sequence ID" value="XM_006682119.1"/>
</dbReference>